<name>A0A6P1ZKY3_9BACT</name>
<sequence length="496" mass="53925">MALTPLDFLIDHERLNNTARQQVSRAEDTSPDQHEFRALVKDLLIQPDSDAMADVLMQDASGAMDSEDAGPDQQALTGAMGLMNLKALSLIKSIDPKQNGPAQLLGTEVRMPITAKRPGATIPAPAPEPLAQVTLASQDSAQLPLMATRSSHFTSNEADRLAKPDPMPMPGDARAKRPEQAPLIESASADTPYEVRRPIDRSNRIQNAAATESADSSDSFFGPAEAEAAELKPSPVENLGQSVRMPIRTTYVSSTDFDDLVADKSEVVRRKLRDIGYADVAARGRDITLGTLTARFESGKEGIAAIGYDRMGGTSYGKYQLSSRAGTMSRFIDYLKTEEPAWADRLKNAGPANTRGRRGTMPTEWRAIAAESPERFEALQEKFIMKTSYRPALEAIKTSTHLDVADLSHAVQEVLHSTAVQHGANGAARIFSRAVHSAGSPNADGFEKRLIEAVYDRRKRNFGGSTHQVRVAVKARLSREEHMALALLEEGVKKVA</sequence>
<evidence type="ECO:0000313" key="3">
    <source>
        <dbReference type="EMBL" id="TVM35754.1"/>
    </source>
</evidence>
<protein>
    <recommendedName>
        <fullName evidence="2">Type VI secretion system spike protein VgrG3-like C-terminal domain-containing protein</fullName>
    </recommendedName>
</protein>
<accession>A0A6P1ZKY3</accession>
<dbReference type="AlphaFoldDB" id="A0A6P1ZKY3"/>
<organism evidence="3 4">
    <name type="scientific">Oceanidesulfovibrio marinus</name>
    <dbReference type="NCBI Taxonomy" id="370038"/>
    <lineage>
        <taxon>Bacteria</taxon>
        <taxon>Pseudomonadati</taxon>
        <taxon>Thermodesulfobacteriota</taxon>
        <taxon>Desulfovibrionia</taxon>
        <taxon>Desulfovibrionales</taxon>
        <taxon>Desulfovibrionaceae</taxon>
        <taxon>Oceanidesulfovibrio</taxon>
    </lineage>
</organism>
<proteinExistence type="predicted"/>
<evidence type="ECO:0000313" key="4">
    <source>
        <dbReference type="Proteomes" id="UP000434052"/>
    </source>
</evidence>
<gene>
    <name evidence="3" type="ORF">DQK91_03575</name>
</gene>
<dbReference type="RefSeq" id="WP_144234084.1">
    <property type="nucleotide sequence ID" value="NZ_QMIF01000002.1"/>
</dbReference>
<dbReference type="Proteomes" id="UP000434052">
    <property type="component" value="Unassembled WGS sequence"/>
</dbReference>
<feature type="domain" description="Type VI secretion system spike protein VgrG3-like C-terminal" evidence="2">
    <location>
        <begin position="289"/>
        <end position="480"/>
    </location>
</feature>
<evidence type="ECO:0000259" key="2">
    <source>
        <dbReference type="Pfam" id="PF21277"/>
    </source>
</evidence>
<reference evidence="3 4" key="1">
    <citation type="submission" date="2018-06" db="EMBL/GenBank/DDBJ databases">
        <title>Complete genome of Desulfovibrio marinus P48SEP.</title>
        <authorList>
            <person name="Crispim J.S."/>
            <person name="Vidigal P.M.P."/>
            <person name="Silva L.C.F."/>
            <person name="Araujo L.C."/>
            <person name="Laguardia C.N."/>
            <person name="Dias R.S."/>
            <person name="Sousa M.P."/>
            <person name="Paula S.O."/>
            <person name="Silva C."/>
        </authorList>
    </citation>
    <scope>NUCLEOTIDE SEQUENCE [LARGE SCALE GENOMIC DNA]</scope>
    <source>
        <strain evidence="3 4">P48SEP</strain>
    </source>
</reference>
<comment type="caution">
    <text evidence="3">The sequence shown here is derived from an EMBL/GenBank/DDBJ whole genome shotgun (WGS) entry which is preliminary data.</text>
</comment>
<feature type="compositionally biased region" description="Low complexity" evidence="1">
    <location>
        <begin position="208"/>
        <end position="219"/>
    </location>
</feature>
<dbReference type="Pfam" id="PF21277">
    <property type="entry name" value="T6SS_VgrG3-like_C"/>
    <property type="match status" value="1"/>
</dbReference>
<dbReference type="OrthoDB" id="5378899at2"/>
<evidence type="ECO:0000256" key="1">
    <source>
        <dbReference type="SAM" id="MobiDB-lite"/>
    </source>
</evidence>
<feature type="region of interest" description="Disordered" evidence="1">
    <location>
        <begin position="151"/>
        <end position="220"/>
    </location>
</feature>
<dbReference type="InterPro" id="IPR049073">
    <property type="entry name" value="T6SS_VgrG3-like_C"/>
</dbReference>
<feature type="compositionally biased region" description="Basic and acidic residues" evidence="1">
    <location>
        <begin position="193"/>
        <end position="203"/>
    </location>
</feature>
<dbReference type="EMBL" id="QMIF01000002">
    <property type="protein sequence ID" value="TVM35754.1"/>
    <property type="molecule type" value="Genomic_DNA"/>
</dbReference>